<feature type="transmembrane region" description="Helical" evidence="7">
    <location>
        <begin position="100"/>
        <end position="119"/>
    </location>
</feature>
<comment type="subcellular location">
    <subcellularLocation>
        <location evidence="1">Cell membrane</location>
        <topology evidence="1">Multi-pass membrane protein</topology>
    </subcellularLocation>
</comment>
<evidence type="ECO:0000256" key="5">
    <source>
        <dbReference type="ARBA" id="ARBA00022989"/>
    </source>
</evidence>
<comment type="similarity">
    <text evidence="2">Belongs to the polysaccharide synthase family.</text>
</comment>
<keyword evidence="3" id="KW-1003">Cell membrane</keyword>
<keyword evidence="6 7" id="KW-0472">Membrane</keyword>
<name>E8X006_GRATM</name>
<evidence type="ECO:0000256" key="6">
    <source>
        <dbReference type="ARBA" id="ARBA00023136"/>
    </source>
</evidence>
<feature type="transmembrane region" description="Helical" evidence="7">
    <location>
        <begin position="431"/>
        <end position="451"/>
    </location>
</feature>
<keyword evidence="4 7" id="KW-0812">Transmembrane</keyword>
<evidence type="ECO:0000256" key="7">
    <source>
        <dbReference type="SAM" id="Phobius"/>
    </source>
</evidence>
<dbReference type="EMBL" id="CP002480">
    <property type="protein sequence ID" value="ADW68902.1"/>
    <property type="molecule type" value="Genomic_DNA"/>
</dbReference>
<organism evidence="9">
    <name type="scientific">Granulicella tundricola (strain ATCC BAA-1859 / DSM 23138 / MP5ACTX9)</name>
    <dbReference type="NCBI Taxonomy" id="1198114"/>
    <lineage>
        <taxon>Bacteria</taxon>
        <taxon>Pseudomonadati</taxon>
        <taxon>Acidobacteriota</taxon>
        <taxon>Terriglobia</taxon>
        <taxon>Terriglobales</taxon>
        <taxon>Acidobacteriaceae</taxon>
        <taxon>Granulicella</taxon>
    </lineage>
</organism>
<gene>
    <name evidence="8" type="ordered locus">AciX9_1856</name>
</gene>
<dbReference type="Pfam" id="PF13440">
    <property type="entry name" value="Polysacc_synt_3"/>
    <property type="match status" value="1"/>
</dbReference>
<accession>E8X006</accession>
<evidence type="ECO:0000256" key="1">
    <source>
        <dbReference type="ARBA" id="ARBA00004651"/>
    </source>
</evidence>
<evidence type="ECO:0000313" key="8">
    <source>
        <dbReference type="EMBL" id="ADW68902.1"/>
    </source>
</evidence>
<evidence type="ECO:0000256" key="2">
    <source>
        <dbReference type="ARBA" id="ARBA00007430"/>
    </source>
</evidence>
<feature type="transmembrane region" description="Helical" evidence="7">
    <location>
        <begin position="345"/>
        <end position="362"/>
    </location>
</feature>
<reference evidence="9" key="1">
    <citation type="submission" date="2011-01" db="EMBL/GenBank/DDBJ databases">
        <title>Complete sequence of chromosome of Acidobacterium sp. MP5ACTX9.</title>
        <authorList>
            <consortium name="US DOE Joint Genome Institute"/>
            <person name="Lucas S."/>
            <person name="Copeland A."/>
            <person name="Lapidus A."/>
            <person name="Cheng J.-F."/>
            <person name="Goodwin L."/>
            <person name="Pitluck S."/>
            <person name="Teshima H."/>
            <person name="Detter J.C."/>
            <person name="Han C."/>
            <person name="Tapia R."/>
            <person name="Land M."/>
            <person name="Hauser L."/>
            <person name="Kyrpides N."/>
            <person name="Ivanova N."/>
            <person name="Ovchinnikova G."/>
            <person name="Pagani I."/>
            <person name="Rawat S.R."/>
            <person name="Mannisto M."/>
            <person name="Haggblom M.M."/>
            <person name="Woyke T."/>
        </authorList>
    </citation>
    <scope>NUCLEOTIDE SEQUENCE [LARGE SCALE GENOMIC DNA]</scope>
    <source>
        <strain evidence="9">MP5ACTX9</strain>
    </source>
</reference>
<evidence type="ECO:0000256" key="4">
    <source>
        <dbReference type="ARBA" id="ARBA00022692"/>
    </source>
</evidence>
<dbReference type="RefSeq" id="WP_013580221.1">
    <property type="nucleotide sequence ID" value="NC_015064.1"/>
</dbReference>
<dbReference type="Proteomes" id="UP000000343">
    <property type="component" value="Chromosome"/>
</dbReference>
<dbReference type="eggNOG" id="COG2244">
    <property type="taxonomic scope" value="Bacteria"/>
</dbReference>
<dbReference type="KEGG" id="acm:AciX9_1856"/>
<dbReference type="GO" id="GO:0005886">
    <property type="term" value="C:plasma membrane"/>
    <property type="evidence" value="ECO:0007669"/>
    <property type="project" value="UniProtKB-SubCell"/>
</dbReference>
<feature type="transmembrane region" description="Helical" evidence="7">
    <location>
        <begin position="312"/>
        <end position="333"/>
    </location>
</feature>
<keyword evidence="9" id="KW-1185">Reference proteome</keyword>
<proteinExistence type="inferred from homology"/>
<feature type="transmembrane region" description="Helical" evidence="7">
    <location>
        <begin position="188"/>
        <end position="205"/>
    </location>
</feature>
<dbReference type="HOGENOM" id="CLU_026911_3_2_0"/>
<dbReference type="PaxDb" id="1198114-AciX9_1856"/>
<feature type="transmembrane region" description="Helical" evidence="7">
    <location>
        <begin position="164"/>
        <end position="182"/>
    </location>
</feature>
<keyword evidence="5 7" id="KW-1133">Transmembrane helix</keyword>
<dbReference type="AlphaFoldDB" id="E8X006"/>
<evidence type="ECO:0000313" key="9">
    <source>
        <dbReference type="Proteomes" id="UP000000343"/>
    </source>
</evidence>
<dbReference type="STRING" id="1198114.AciX9_1856"/>
<dbReference type="PANTHER" id="PTHR30250">
    <property type="entry name" value="PST FAMILY PREDICTED COLANIC ACID TRANSPORTER"/>
    <property type="match status" value="1"/>
</dbReference>
<dbReference type="InterPro" id="IPR050833">
    <property type="entry name" value="Poly_Biosynth_Transport"/>
</dbReference>
<dbReference type="PANTHER" id="PTHR30250:SF10">
    <property type="entry name" value="LIPOPOLYSACCHARIDE BIOSYNTHESIS PROTEIN WZXC"/>
    <property type="match status" value="1"/>
</dbReference>
<feature type="transmembrane region" description="Helical" evidence="7">
    <location>
        <begin position="131"/>
        <end position="152"/>
    </location>
</feature>
<protein>
    <submittedName>
        <fullName evidence="8">Polysaccharide biosynthesis protein</fullName>
    </submittedName>
</protein>
<sequence length="455" mass="50170">MEEIVDDVIVVEAPQIEMASLESKALNATLWTILSYGAAQGLRVVNSLVLTRLLLPEAFGELSLVMTLIVGMTLLSDLGLEPSIIQSKHGDEPLFLNTAWTLQAMRGCVLWLVAVALAWPAAKFYHDPQLVYVLPVLALTTILNGFNSVGLFTLARHMGVRRLFALDFSTQILTLAVTVTWAYYRPSVWALVVGSLFAATYRLVLSHQKKIVPGVRNRLCWDKASIHEIVRFGKWIVLGTAFFFFASQADRLILGKLVSLTMLGIYLIAFQISDIPRSVIGALSSQVGYPFVAKIIHLPMAEFRAQFLKYRAYGLLIGAALLAAMIVWGNLLILKLYPVRYHEGAWIIPVLAAGLWHTMLYNTTRPVLFSLGKSSYNAYGNAAYCVAILAGIPVAYHFYGLVGAVVAVAAGDLPLYVVTQFGATREGMKPLWQDLQLTIALLGMIAIFFGLRRAF</sequence>
<feature type="transmembrane region" description="Helical" evidence="7">
    <location>
        <begin position="252"/>
        <end position="270"/>
    </location>
</feature>
<feature type="transmembrane region" description="Helical" evidence="7">
    <location>
        <begin position="383"/>
        <end position="411"/>
    </location>
</feature>
<feature type="transmembrane region" description="Helical" evidence="7">
    <location>
        <begin position="62"/>
        <end position="80"/>
    </location>
</feature>
<dbReference type="OrthoDB" id="9770347at2"/>
<feature type="transmembrane region" description="Helical" evidence="7">
    <location>
        <begin position="226"/>
        <end position="246"/>
    </location>
</feature>
<evidence type="ECO:0000256" key="3">
    <source>
        <dbReference type="ARBA" id="ARBA00022475"/>
    </source>
</evidence>